<evidence type="ECO:0000259" key="3">
    <source>
        <dbReference type="PROSITE" id="PS50157"/>
    </source>
</evidence>
<dbReference type="SUPFAM" id="SSF57667">
    <property type="entry name" value="beta-beta-alpha zinc fingers"/>
    <property type="match status" value="2"/>
</dbReference>
<dbReference type="Pfam" id="PF12874">
    <property type="entry name" value="zf-met"/>
    <property type="match status" value="2"/>
</dbReference>
<sequence>MPHRGTSPLPHGEPLDVPLPFAGSSMSRRPVKDRIEEWYQPPWCREIDEAEGPIGATLSGVKRKRTAETQWLICTICKVICYKEADLQKHLRGRKHQKKIGALKGEGKGTEAKLYEKEVPQLADKNMKPCLTVSGQKKKWKPVSRWMCSICNANCTSRSDLECHLRGRRHQGRRKPKLTS</sequence>
<accession>A0AAD8VK47</accession>
<evidence type="ECO:0000313" key="5">
    <source>
        <dbReference type="Proteomes" id="UP001231189"/>
    </source>
</evidence>
<reference evidence="4" key="1">
    <citation type="submission" date="2023-07" db="EMBL/GenBank/DDBJ databases">
        <title>A chromosome-level genome assembly of Lolium multiflorum.</title>
        <authorList>
            <person name="Chen Y."/>
            <person name="Copetti D."/>
            <person name="Kolliker R."/>
            <person name="Studer B."/>
        </authorList>
    </citation>
    <scope>NUCLEOTIDE SEQUENCE</scope>
    <source>
        <strain evidence="4">02402/16</strain>
        <tissue evidence="4">Leaf</tissue>
    </source>
</reference>
<keyword evidence="5" id="KW-1185">Reference proteome</keyword>
<dbReference type="InterPro" id="IPR003604">
    <property type="entry name" value="Matrin/U1-like-C_Znf_C2H2"/>
</dbReference>
<dbReference type="SMART" id="SM00355">
    <property type="entry name" value="ZnF_C2H2"/>
    <property type="match status" value="2"/>
</dbReference>
<evidence type="ECO:0000313" key="4">
    <source>
        <dbReference type="EMBL" id="KAK1607670.1"/>
    </source>
</evidence>
<dbReference type="InterPro" id="IPR036236">
    <property type="entry name" value="Znf_C2H2_sf"/>
</dbReference>
<dbReference type="Gene3D" id="3.30.160.60">
    <property type="entry name" value="Classic Zinc Finger"/>
    <property type="match status" value="2"/>
</dbReference>
<dbReference type="GO" id="GO:0003676">
    <property type="term" value="F:nucleic acid binding"/>
    <property type="evidence" value="ECO:0007669"/>
    <property type="project" value="InterPro"/>
</dbReference>
<dbReference type="InterPro" id="IPR013087">
    <property type="entry name" value="Znf_C2H2_type"/>
</dbReference>
<dbReference type="PANTHER" id="PTHR47487">
    <property type="entry name" value="OS06G0651300 PROTEIN-RELATED"/>
    <property type="match status" value="1"/>
</dbReference>
<dbReference type="PANTHER" id="PTHR47487:SF4">
    <property type="entry name" value="OS08G0441900 PROTEIN"/>
    <property type="match status" value="1"/>
</dbReference>
<protein>
    <recommendedName>
        <fullName evidence="3">C2H2-type domain-containing protein</fullName>
    </recommendedName>
</protein>
<dbReference type="Proteomes" id="UP001231189">
    <property type="component" value="Unassembled WGS sequence"/>
</dbReference>
<keyword evidence="1" id="KW-0863">Zinc-finger</keyword>
<feature type="domain" description="C2H2-type" evidence="3">
    <location>
        <begin position="146"/>
        <end position="175"/>
    </location>
</feature>
<name>A0AAD8VK47_LOLMU</name>
<keyword evidence="1" id="KW-0862">Zinc</keyword>
<evidence type="ECO:0000256" key="2">
    <source>
        <dbReference type="SAM" id="MobiDB-lite"/>
    </source>
</evidence>
<gene>
    <name evidence="4" type="ORF">QYE76_031343</name>
</gene>
<keyword evidence="1" id="KW-0479">Metal-binding</keyword>
<dbReference type="SMART" id="SM00451">
    <property type="entry name" value="ZnF_U1"/>
    <property type="match status" value="2"/>
</dbReference>
<proteinExistence type="predicted"/>
<organism evidence="4 5">
    <name type="scientific">Lolium multiflorum</name>
    <name type="common">Italian ryegrass</name>
    <name type="synonym">Lolium perenne subsp. multiflorum</name>
    <dbReference type="NCBI Taxonomy" id="4521"/>
    <lineage>
        <taxon>Eukaryota</taxon>
        <taxon>Viridiplantae</taxon>
        <taxon>Streptophyta</taxon>
        <taxon>Embryophyta</taxon>
        <taxon>Tracheophyta</taxon>
        <taxon>Spermatophyta</taxon>
        <taxon>Magnoliopsida</taxon>
        <taxon>Liliopsida</taxon>
        <taxon>Poales</taxon>
        <taxon>Poaceae</taxon>
        <taxon>BOP clade</taxon>
        <taxon>Pooideae</taxon>
        <taxon>Poodae</taxon>
        <taxon>Poeae</taxon>
        <taxon>Poeae Chloroplast Group 2 (Poeae type)</taxon>
        <taxon>Loliodinae</taxon>
        <taxon>Loliinae</taxon>
        <taxon>Lolium</taxon>
    </lineage>
</organism>
<evidence type="ECO:0000256" key="1">
    <source>
        <dbReference type="PROSITE-ProRule" id="PRU00042"/>
    </source>
</evidence>
<dbReference type="AlphaFoldDB" id="A0AAD8VK47"/>
<dbReference type="EMBL" id="JAUUTY010000007">
    <property type="protein sequence ID" value="KAK1607670.1"/>
    <property type="molecule type" value="Genomic_DNA"/>
</dbReference>
<dbReference type="PROSITE" id="PS00028">
    <property type="entry name" value="ZINC_FINGER_C2H2_1"/>
    <property type="match status" value="1"/>
</dbReference>
<dbReference type="PROSITE" id="PS50157">
    <property type="entry name" value="ZINC_FINGER_C2H2_2"/>
    <property type="match status" value="1"/>
</dbReference>
<comment type="caution">
    <text evidence="4">The sequence shown here is derived from an EMBL/GenBank/DDBJ whole genome shotgun (WGS) entry which is preliminary data.</text>
</comment>
<dbReference type="GO" id="GO:0008270">
    <property type="term" value="F:zinc ion binding"/>
    <property type="evidence" value="ECO:0007669"/>
    <property type="project" value="UniProtKB-KW"/>
</dbReference>
<feature type="region of interest" description="Disordered" evidence="2">
    <location>
        <begin position="1"/>
        <end position="23"/>
    </location>
</feature>